<dbReference type="PANTHER" id="PTHR44133">
    <property type="entry name" value="CLEAVAGE STIMULATION FACTOR SUBUNIT 1"/>
    <property type="match status" value="1"/>
</dbReference>
<proteinExistence type="predicted"/>
<evidence type="ECO:0000256" key="2">
    <source>
        <dbReference type="ARBA" id="ARBA00022664"/>
    </source>
</evidence>
<dbReference type="GO" id="GO:0003723">
    <property type="term" value="F:RNA binding"/>
    <property type="evidence" value="ECO:0007669"/>
    <property type="project" value="TreeGrafter"/>
</dbReference>
<comment type="caution">
    <text evidence="5">The sequence shown here is derived from an EMBL/GenBank/DDBJ whole genome shotgun (WGS) entry which is preliminary data.</text>
</comment>
<dbReference type="InterPro" id="IPR008930">
    <property type="entry name" value="Terpenoid_cyclase/PrenylTrfase"/>
</dbReference>
<dbReference type="SUPFAM" id="SSF50978">
    <property type="entry name" value="WD40 repeat-like"/>
    <property type="match status" value="1"/>
</dbReference>
<accession>A0A7J7NL29</accession>
<reference evidence="5 6" key="1">
    <citation type="journal article" date="2020" name="IScience">
        <title>Genome Sequencing of the Endangered Kingdonia uniflora (Circaeasteraceae, Ranunculales) Reveals Potential Mechanisms of Evolutionary Specialization.</title>
        <authorList>
            <person name="Sun Y."/>
            <person name="Deng T."/>
            <person name="Zhang A."/>
            <person name="Moore M.J."/>
            <person name="Landis J.B."/>
            <person name="Lin N."/>
            <person name="Zhang H."/>
            <person name="Zhang X."/>
            <person name="Huang J."/>
            <person name="Zhang X."/>
            <person name="Sun H."/>
            <person name="Wang H."/>
        </authorList>
    </citation>
    <scope>NUCLEOTIDE SEQUENCE [LARGE SCALE GENOMIC DNA]</scope>
    <source>
        <strain evidence="5">TB1705</strain>
        <tissue evidence="5">Leaf</tissue>
    </source>
</reference>
<keyword evidence="3" id="KW-0539">Nucleus</keyword>
<dbReference type="Proteomes" id="UP000541444">
    <property type="component" value="Unassembled WGS sequence"/>
</dbReference>
<evidence type="ECO:0000256" key="3">
    <source>
        <dbReference type="ARBA" id="ARBA00023242"/>
    </source>
</evidence>
<dbReference type="PANTHER" id="PTHR44133:SF2">
    <property type="entry name" value="CLEAVAGE STIMULATION FACTOR SUBUNIT 1"/>
    <property type="match status" value="1"/>
</dbReference>
<dbReference type="GO" id="GO:0031124">
    <property type="term" value="P:mRNA 3'-end processing"/>
    <property type="evidence" value="ECO:0007669"/>
    <property type="project" value="InterPro"/>
</dbReference>
<dbReference type="InterPro" id="IPR036322">
    <property type="entry name" value="WD40_repeat_dom_sf"/>
</dbReference>
<dbReference type="SUPFAM" id="SSF48239">
    <property type="entry name" value="Terpenoid cyclases/Protein prenyltransferases"/>
    <property type="match status" value="1"/>
</dbReference>
<evidence type="ECO:0000313" key="6">
    <source>
        <dbReference type="Proteomes" id="UP000541444"/>
    </source>
</evidence>
<dbReference type="InterPro" id="IPR001680">
    <property type="entry name" value="WD40_rpt"/>
</dbReference>
<evidence type="ECO:0000256" key="1">
    <source>
        <dbReference type="ARBA" id="ARBA00004123"/>
    </source>
</evidence>
<sequence length="383" mass="42981">MTLLNVDAPPKKLVDLVAKGLEVERDEASKGISPATLFDTGTLVSSGYASASPLRVVSVNFSAVQDKKATSKSILKHETIQVFEQQNIARCARFSPDGRFLATGSADKSIKLIEISKVQQMLLPEARDRPVRPVIRTFIDLVQPVNDLDFHLQSPVIISGSKDGSIKFFDFSKAVAKKSFRVIQDTHNCVRSVIEAHGSAEATSACFTRDQRFVLFCGKDSTVKLWEIGTGRRQLRMSGSLQSENGGLSAWEPATAHEWLEASSFAHIVLNPTEFFQDIVIDHEYVECTASTIQALAVFMKLYLGHQKKEIETFIAKAERATEKRNKLVEIIMKREQKGQQKIRYAFSDKEIPLENAHGYDLKYQEEQRQETKNVIIRRSCLT</sequence>
<organism evidence="5 6">
    <name type="scientific">Kingdonia uniflora</name>
    <dbReference type="NCBI Taxonomy" id="39325"/>
    <lineage>
        <taxon>Eukaryota</taxon>
        <taxon>Viridiplantae</taxon>
        <taxon>Streptophyta</taxon>
        <taxon>Embryophyta</taxon>
        <taxon>Tracheophyta</taxon>
        <taxon>Spermatophyta</taxon>
        <taxon>Magnoliopsida</taxon>
        <taxon>Ranunculales</taxon>
        <taxon>Circaeasteraceae</taxon>
        <taxon>Kingdonia</taxon>
    </lineage>
</organism>
<dbReference type="EMBL" id="JACGCM010000715">
    <property type="protein sequence ID" value="KAF6167907.1"/>
    <property type="molecule type" value="Genomic_DNA"/>
</dbReference>
<dbReference type="SMART" id="SM00320">
    <property type="entry name" value="WD40"/>
    <property type="match status" value="3"/>
</dbReference>
<dbReference type="GO" id="GO:0005848">
    <property type="term" value="C:mRNA cleavage stimulating factor complex"/>
    <property type="evidence" value="ECO:0007669"/>
    <property type="project" value="InterPro"/>
</dbReference>
<dbReference type="Gene3D" id="2.130.10.10">
    <property type="entry name" value="YVTN repeat-like/Quinoprotein amine dehydrogenase"/>
    <property type="match status" value="1"/>
</dbReference>
<keyword evidence="2" id="KW-0507">mRNA processing</keyword>
<dbReference type="AlphaFoldDB" id="A0A7J7NL29"/>
<gene>
    <name evidence="5" type="ORF">GIB67_027685</name>
</gene>
<dbReference type="Pfam" id="PF00400">
    <property type="entry name" value="WD40"/>
    <property type="match status" value="3"/>
</dbReference>
<dbReference type="Gene3D" id="1.50.10.20">
    <property type="match status" value="1"/>
</dbReference>
<comment type="subcellular location">
    <subcellularLocation>
        <location evidence="1">Nucleus</location>
    </subcellularLocation>
</comment>
<dbReference type="InterPro" id="IPR015943">
    <property type="entry name" value="WD40/YVTN_repeat-like_dom_sf"/>
</dbReference>
<evidence type="ECO:0000256" key="4">
    <source>
        <dbReference type="ARBA" id="ARBA00029851"/>
    </source>
</evidence>
<name>A0A7J7NL29_9MAGN</name>
<keyword evidence="6" id="KW-1185">Reference proteome</keyword>
<dbReference type="InterPro" id="IPR044633">
    <property type="entry name" value="CstF1-like"/>
</dbReference>
<evidence type="ECO:0000313" key="5">
    <source>
        <dbReference type="EMBL" id="KAF6167907.1"/>
    </source>
</evidence>
<protein>
    <recommendedName>
        <fullName evidence="4">Cleavage stimulation factor 50 kDa subunit</fullName>
    </recommendedName>
</protein>
<dbReference type="OrthoDB" id="538223at2759"/>